<dbReference type="InterPro" id="IPR040025">
    <property type="entry name" value="Znf622/Rei1/Reh1"/>
</dbReference>
<evidence type="ECO:0000313" key="6">
    <source>
        <dbReference type="EMBL" id="KRX27872.1"/>
    </source>
</evidence>
<feature type="signal peptide" evidence="4">
    <location>
        <begin position="1"/>
        <end position="25"/>
    </location>
</feature>
<feature type="non-terminal residue" evidence="6">
    <location>
        <position position="1"/>
    </location>
</feature>
<evidence type="ECO:0000256" key="4">
    <source>
        <dbReference type="SAM" id="SignalP"/>
    </source>
</evidence>
<dbReference type="Pfam" id="PF13848">
    <property type="entry name" value="Thioredoxin_6"/>
    <property type="match status" value="1"/>
</dbReference>
<feature type="domain" description="C2H2-type" evidence="5">
    <location>
        <begin position="936"/>
        <end position="958"/>
    </location>
</feature>
<dbReference type="Pfam" id="PF12171">
    <property type="entry name" value="zf-C2H2_jaz"/>
    <property type="match status" value="1"/>
</dbReference>
<evidence type="ECO:0000256" key="2">
    <source>
        <dbReference type="ARBA" id="ARBA00022771"/>
    </source>
</evidence>
<dbReference type="Pfam" id="PF12756">
    <property type="entry name" value="zf-C2H2_2"/>
    <property type="match status" value="1"/>
</dbReference>
<proteinExistence type="predicted"/>
<dbReference type="PROSITE" id="PS00028">
    <property type="entry name" value="ZINC_FINGER_C2H2_1"/>
    <property type="match status" value="1"/>
</dbReference>
<dbReference type="AlphaFoldDB" id="A0A0V0SLZ7"/>
<dbReference type="PANTHER" id="PTHR13182:SF8">
    <property type="entry name" value="CYTOPLASMIC 60S SUBUNIT BIOGENESIS FACTOR ZNF622"/>
    <property type="match status" value="1"/>
</dbReference>
<dbReference type="CDD" id="cd02981">
    <property type="entry name" value="PDI_b_family"/>
    <property type="match status" value="1"/>
</dbReference>
<dbReference type="InterPro" id="IPR036249">
    <property type="entry name" value="Thioredoxin-like_sf"/>
</dbReference>
<keyword evidence="6" id="KW-0413">Isomerase</keyword>
<gene>
    <name evidence="6" type="primary">P4HB</name>
    <name evidence="6" type="ORF">T07_11915</name>
</gene>
<dbReference type="InterPro" id="IPR032675">
    <property type="entry name" value="LRR_dom_sf"/>
</dbReference>
<dbReference type="Pfam" id="PF00085">
    <property type="entry name" value="Thioredoxin"/>
    <property type="match status" value="1"/>
</dbReference>
<dbReference type="Gene3D" id="3.40.30.10">
    <property type="entry name" value="Glutaredoxin"/>
    <property type="match status" value="4"/>
</dbReference>
<evidence type="ECO:0000313" key="7">
    <source>
        <dbReference type="Proteomes" id="UP000054630"/>
    </source>
</evidence>
<keyword evidence="1" id="KW-0479">Metal-binding</keyword>
<organism evidence="6 7">
    <name type="scientific">Trichinella nelsoni</name>
    <dbReference type="NCBI Taxonomy" id="6336"/>
    <lineage>
        <taxon>Eukaryota</taxon>
        <taxon>Metazoa</taxon>
        <taxon>Ecdysozoa</taxon>
        <taxon>Nematoda</taxon>
        <taxon>Enoplea</taxon>
        <taxon>Dorylaimia</taxon>
        <taxon>Trichinellida</taxon>
        <taxon>Trichinellidae</taxon>
        <taxon>Trichinella</taxon>
    </lineage>
</organism>
<dbReference type="Proteomes" id="UP000054630">
    <property type="component" value="Unassembled WGS sequence"/>
</dbReference>
<accession>A0A0V0SLZ7</accession>
<evidence type="ECO:0000256" key="3">
    <source>
        <dbReference type="ARBA" id="ARBA00022833"/>
    </source>
</evidence>
<dbReference type="OrthoDB" id="1708588at2759"/>
<dbReference type="CDD" id="cd02982">
    <property type="entry name" value="PDI_b'_family"/>
    <property type="match status" value="1"/>
</dbReference>
<keyword evidence="2" id="KW-0863">Zinc-finger</keyword>
<evidence type="ECO:0000259" key="5">
    <source>
        <dbReference type="PROSITE" id="PS00028"/>
    </source>
</evidence>
<dbReference type="GO" id="GO:0042273">
    <property type="term" value="P:ribosomal large subunit biogenesis"/>
    <property type="evidence" value="ECO:0007669"/>
    <property type="project" value="TreeGrafter"/>
</dbReference>
<dbReference type="SUPFAM" id="SSF57667">
    <property type="entry name" value="beta-beta-alpha zinc fingers"/>
    <property type="match status" value="1"/>
</dbReference>
<dbReference type="InterPro" id="IPR041661">
    <property type="entry name" value="ZN622/Rei1/Reh1_Znf-C2H2"/>
</dbReference>
<dbReference type="Gene3D" id="3.80.10.10">
    <property type="entry name" value="Ribonuclease Inhibitor"/>
    <property type="match status" value="1"/>
</dbReference>
<keyword evidence="4" id="KW-0732">Signal</keyword>
<dbReference type="GO" id="GO:0008270">
    <property type="term" value="F:zinc ion binding"/>
    <property type="evidence" value="ECO:0007669"/>
    <property type="project" value="UniProtKB-KW"/>
</dbReference>
<dbReference type="SUPFAM" id="SSF52833">
    <property type="entry name" value="Thioredoxin-like"/>
    <property type="match status" value="4"/>
</dbReference>
<dbReference type="InterPro" id="IPR013087">
    <property type="entry name" value="Znf_C2H2_type"/>
</dbReference>
<evidence type="ECO:0000256" key="1">
    <source>
        <dbReference type="ARBA" id="ARBA00022723"/>
    </source>
</evidence>
<dbReference type="SMART" id="SM00355">
    <property type="entry name" value="ZnF_C2H2"/>
    <property type="match status" value="3"/>
</dbReference>
<dbReference type="CDD" id="cd02961">
    <property type="entry name" value="PDI_a_family"/>
    <property type="match status" value="2"/>
</dbReference>
<sequence>LLTAMKFSSFIIIFTFAQLYKTSYSASVDKSEITERDNILVATDANFDKIINTYDFVLTAFTMDRCGQCEPIHEAFVKLARILKERSSPIRVAEANITEEEELTGKHIKRIIPTLKFYKKRHEFMVYDVEKTNPWKLLEWVENKAAPAAFEIFTVLQANSHVDENEIAPFAFFKDENANELAVFKEVADTFDNVKFAYTSNPDVYKAYKIQKDGIYVIKVADDTEMYKGNGTIEDIRSWIVMNSLPLVPTYGAKKAAAHFKNKLMFVIIDGSTADAHSYLDFFRLDQANLPEIRICNLTEEPFVKYKPDFEIITTDKLKQFASDYLDGKLKPHIASQELPDDWNNKTVRILSIAIFDDYIKNSTTYLAICLHKPSNDESKTMMKHWQKLGELFKNATDLVLASLDCEANEVEFGVFDITPTVVMFEPNYFLQKSTVKLRNMMRFFDFEIVILKHQCFAYQQNQRSLYFWRIFRRWQEAEKALVEAEQTKKSQRAYIGPLFLTPEVEKFAPPGKDPGNLTIAEKGGISYETANKLSKYRYLDLSPSTIRQFCRYENLINLQYDQRFLPERHLLLGPDLAAAHFIVHRGGAVKFFSDSRWHRVNSRGEYILPGKRLPEGIDASNTALMFEGLSNLVNLEKIRFLSLKNCEYVNDWCMSQMKQFENTLEFLDLSYCSKLTADGLSALSCLKKLKYLRLEGLDQVKNIGVVAVRLEDTLPQLQVVGLDYELALANFGKDLKLLSHENVYQDAKGNAFLKDNLDELYYLTGNIPEQASLADDEMPIFVSQIRKDVPCLPDDVIEEVNRLSDGKLKHLLAGSPSGEWSQETERVLQVEARRAADENRFLHSFLKPVRPGGPTWKERVQQLAVKMEILDKEDVLLEQPKKSPTVKQHFHSEWHVYNLKREIADLAPVKLEEFEAKVVEHKAEASDNTSKVEFCKVCNKNFRSLESYQAHIRSKLHQENVIHYKQFLEENGLDGEIDENDIAFQGSNPVQSEVEEEPSKKSEKYSPEVLQQCLFCTHKAADLEHNLEHMSLRHGFFIPEVDYCCNLQGLISHLNTKVYSSFECLWCRDRGKAFHSAVSVQTHMRDKCHCKLYHDNDAMLEYSDFYNYEYETSSDDESDDGYDLSLLESGDPYHLTLPSGAVIGHRSLFRYFKQNLRLIPPENGRHSNLNEIDRVVKKYKGLGWRSTTKEVATIRRKDQKFIQRHQTKHQLRVALGSNKLQRHYRDPNDILSTILTSNPEVYIKSSSNKFSYKSLEHDFTYNQEVTFNHFLIC</sequence>
<feature type="chain" id="PRO_5006868953" evidence="4">
    <location>
        <begin position="26"/>
        <end position="1274"/>
    </location>
</feature>
<reference evidence="6 7" key="1">
    <citation type="submission" date="2015-01" db="EMBL/GenBank/DDBJ databases">
        <title>Evolution of Trichinella species and genotypes.</title>
        <authorList>
            <person name="Korhonen P.K."/>
            <person name="Edoardo P."/>
            <person name="Giuseppe L.R."/>
            <person name="Gasser R.B."/>
        </authorList>
    </citation>
    <scope>NUCLEOTIDE SEQUENCE [LARGE SCALE GENOMIC DNA]</scope>
    <source>
        <strain evidence="6">ISS37</strain>
    </source>
</reference>
<comment type="caution">
    <text evidence="6">The sequence shown here is derived from an EMBL/GenBank/DDBJ whole genome shotgun (WGS) entry which is preliminary data.</text>
</comment>
<keyword evidence="3" id="KW-0862">Zinc</keyword>
<dbReference type="InterPro" id="IPR036236">
    <property type="entry name" value="Znf_C2H2_sf"/>
</dbReference>
<protein>
    <submittedName>
        <fullName evidence="6">Protein disulfide-isomerase</fullName>
    </submittedName>
</protein>
<dbReference type="InterPro" id="IPR013766">
    <property type="entry name" value="Thioredoxin_domain"/>
</dbReference>
<name>A0A0V0SLZ7_9BILA</name>
<dbReference type="EMBL" id="JYDL01000002">
    <property type="protein sequence ID" value="KRX27872.1"/>
    <property type="molecule type" value="Genomic_DNA"/>
</dbReference>
<dbReference type="SUPFAM" id="SSF52047">
    <property type="entry name" value="RNI-like"/>
    <property type="match status" value="1"/>
</dbReference>
<dbReference type="GO" id="GO:0016853">
    <property type="term" value="F:isomerase activity"/>
    <property type="evidence" value="ECO:0007669"/>
    <property type="project" value="UniProtKB-KW"/>
</dbReference>
<keyword evidence="7" id="KW-1185">Reference proteome</keyword>
<dbReference type="InterPro" id="IPR022755">
    <property type="entry name" value="Znf_C2H2_jaz"/>
</dbReference>
<dbReference type="PANTHER" id="PTHR13182">
    <property type="entry name" value="ZINC FINGER PROTEIN 622"/>
    <property type="match status" value="1"/>
</dbReference>
<dbReference type="GO" id="GO:0030687">
    <property type="term" value="C:preribosome, large subunit precursor"/>
    <property type="evidence" value="ECO:0007669"/>
    <property type="project" value="TreeGrafter"/>
</dbReference>
<dbReference type="Gene3D" id="3.30.160.60">
    <property type="entry name" value="Classic Zinc Finger"/>
    <property type="match status" value="1"/>
</dbReference>